<dbReference type="EMBL" id="OE181657">
    <property type="protein sequence ID" value="CAD7573494.1"/>
    <property type="molecule type" value="Genomic_DNA"/>
</dbReference>
<dbReference type="AlphaFoldDB" id="A0A7R9J6X2"/>
<organism evidence="2">
    <name type="scientific">Timema californicum</name>
    <name type="common">California timema</name>
    <name type="synonym">Walking stick</name>
    <dbReference type="NCBI Taxonomy" id="61474"/>
    <lineage>
        <taxon>Eukaryota</taxon>
        <taxon>Metazoa</taxon>
        <taxon>Ecdysozoa</taxon>
        <taxon>Arthropoda</taxon>
        <taxon>Hexapoda</taxon>
        <taxon>Insecta</taxon>
        <taxon>Pterygota</taxon>
        <taxon>Neoptera</taxon>
        <taxon>Polyneoptera</taxon>
        <taxon>Phasmatodea</taxon>
        <taxon>Timematodea</taxon>
        <taxon>Timematoidea</taxon>
        <taxon>Timematidae</taxon>
        <taxon>Timema</taxon>
    </lineage>
</organism>
<evidence type="ECO:0000313" key="2">
    <source>
        <dbReference type="EMBL" id="CAD7573494.1"/>
    </source>
</evidence>
<name>A0A7R9J6X2_TIMCA</name>
<sequence>MYDRESGKPFLEKPPPVHPTEIRTSNSPSSAVELNTTSALANYATEAGTHTNDGHKTLGVKFTMYCIAHEEKLKARILAVCLEGGDPHTLSEVSNDTHRLVYSSPMASLVLTDSSQLTAKSFEKLPDQIMYPYAEPYDLQKHTCLVASAIYGFRDPSVLVGAEGYFGRL</sequence>
<feature type="compositionally biased region" description="Basic and acidic residues" evidence="1">
    <location>
        <begin position="1"/>
        <end position="11"/>
    </location>
</feature>
<reference evidence="2" key="1">
    <citation type="submission" date="2020-11" db="EMBL/GenBank/DDBJ databases">
        <authorList>
            <person name="Tran Van P."/>
        </authorList>
    </citation>
    <scope>NUCLEOTIDE SEQUENCE</scope>
</reference>
<feature type="region of interest" description="Disordered" evidence="1">
    <location>
        <begin position="1"/>
        <end position="29"/>
    </location>
</feature>
<gene>
    <name evidence="2" type="ORF">TCMB3V08_LOCUS6132</name>
</gene>
<proteinExistence type="predicted"/>
<evidence type="ECO:0000256" key="1">
    <source>
        <dbReference type="SAM" id="MobiDB-lite"/>
    </source>
</evidence>
<accession>A0A7R9J6X2</accession>
<protein>
    <submittedName>
        <fullName evidence="2">(California timema) hypothetical protein</fullName>
    </submittedName>
</protein>